<keyword evidence="2" id="KW-1185">Reference proteome</keyword>
<proteinExistence type="predicted"/>
<dbReference type="EMBL" id="CYGY02000050">
    <property type="protein sequence ID" value="SIT46281.1"/>
    <property type="molecule type" value="Genomic_DNA"/>
</dbReference>
<reference evidence="1" key="1">
    <citation type="submission" date="2016-12" db="EMBL/GenBank/DDBJ databases">
        <authorList>
            <person name="Moulin L."/>
        </authorList>
    </citation>
    <scope>NUCLEOTIDE SEQUENCE [LARGE SCALE GENOMIC DNA]</scope>
    <source>
        <strain evidence="1">STM 7183</strain>
    </source>
</reference>
<evidence type="ECO:0000313" key="2">
    <source>
        <dbReference type="Proteomes" id="UP000195569"/>
    </source>
</evidence>
<protein>
    <submittedName>
        <fullName evidence="1">Uncharacterized protein</fullName>
    </submittedName>
</protein>
<comment type="caution">
    <text evidence="1">The sequence shown here is derived from an EMBL/GenBank/DDBJ whole genome shotgun (WGS) entry which is preliminary data.</text>
</comment>
<dbReference type="AlphaFoldDB" id="A0A1N7SFZ3"/>
<organism evidence="1 2">
    <name type="scientific">Paraburkholderia piptadeniae</name>
    <dbReference type="NCBI Taxonomy" id="1701573"/>
    <lineage>
        <taxon>Bacteria</taxon>
        <taxon>Pseudomonadati</taxon>
        <taxon>Pseudomonadota</taxon>
        <taxon>Betaproteobacteria</taxon>
        <taxon>Burkholderiales</taxon>
        <taxon>Burkholderiaceae</taxon>
        <taxon>Paraburkholderia</taxon>
    </lineage>
</organism>
<evidence type="ECO:0000313" key="1">
    <source>
        <dbReference type="EMBL" id="SIT46281.1"/>
    </source>
</evidence>
<dbReference type="Proteomes" id="UP000195569">
    <property type="component" value="Unassembled WGS sequence"/>
</dbReference>
<name>A0A1N7SFZ3_9BURK</name>
<sequence>MVTPCNPGDIVNTGHPGTWQCMGPGLGGGGNDHLFVRIA</sequence>
<accession>A0A1N7SFZ3</accession>
<gene>
    <name evidence="1" type="ORF">BN2476_500144</name>
</gene>